<gene>
    <name evidence="2" type="ORF">SAMN05661012_02990</name>
</gene>
<dbReference type="STRING" id="1004.SAMN05661012_02990"/>
<proteinExistence type="predicted"/>
<evidence type="ECO:0000256" key="1">
    <source>
        <dbReference type="SAM" id="SignalP"/>
    </source>
</evidence>
<dbReference type="InterPro" id="IPR041662">
    <property type="entry name" value="SusD-like_2"/>
</dbReference>
<dbReference type="Pfam" id="PF12771">
    <property type="entry name" value="SusD-like_2"/>
    <property type="match status" value="1"/>
</dbReference>
<dbReference type="SUPFAM" id="SSF48452">
    <property type="entry name" value="TPR-like"/>
    <property type="match status" value="1"/>
</dbReference>
<feature type="signal peptide" evidence="1">
    <location>
        <begin position="1"/>
        <end position="20"/>
    </location>
</feature>
<dbReference type="InterPro" id="IPR011990">
    <property type="entry name" value="TPR-like_helical_dom_sf"/>
</dbReference>
<evidence type="ECO:0000313" key="3">
    <source>
        <dbReference type="Proteomes" id="UP000183788"/>
    </source>
</evidence>
<dbReference type="AlphaFoldDB" id="A0A1K1QTR7"/>
<dbReference type="PROSITE" id="PS51257">
    <property type="entry name" value="PROKAR_LIPOPROTEIN"/>
    <property type="match status" value="1"/>
</dbReference>
<dbReference type="EMBL" id="FPIZ01000009">
    <property type="protein sequence ID" value="SFW62686.1"/>
    <property type="molecule type" value="Genomic_DNA"/>
</dbReference>
<feature type="chain" id="PRO_5012385497" evidence="1">
    <location>
        <begin position="21"/>
        <end position="512"/>
    </location>
</feature>
<keyword evidence="1" id="KW-0732">Signal</keyword>
<organism evidence="2 3">
    <name type="scientific">Chitinophaga sancti</name>
    <dbReference type="NCBI Taxonomy" id="1004"/>
    <lineage>
        <taxon>Bacteria</taxon>
        <taxon>Pseudomonadati</taxon>
        <taxon>Bacteroidota</taxon>
        <taxon>Chitinophagia</taxon>
        <taxon>Chitinophagales</taxon>
        <taxon>Chitinophagaceae</taxon>
        <taxon>Chitinophaga</taxon>
    </lineage>
</organism>
<name>A0A1K1QTR7_9BACT</name>
<sequence>MLHTRIMKMRFNFLIYTAIAAMLTMQSCDKGFEDMNVNPDASTNIVPEYMFSKSLLDALNNSWFATDVLACSGSMQQFATYKDVPGIGDKYYFQQGTYPYDFFTTGYPNAVNEISTVINALDASETNKLSISRIWRAFIMSRLTDLYGDIPYSEAAKGYTGNVFTPKYDAQQAIYADMLKELDESATALDASKATFGPGDYIYQGNVSRWKKFAYSLMLRLGMRMSKVDAASSQAWVQKAIAGGVITDDADIATMKYTDGTALNRNPRAAALISNDYGVADGKSNTEGGKLAQTFINMLKNNNDPRLNVIAIVWKDGKADTTTALQSGMPNGLLLKPDNFVTYSEPNPATILQYTAPIIVMSAAEVNLYLAEAAVRGWYAGDAAASFANAIGASMRNWAKFGAAGVIADSRITAYQAAHVLAGTTAQQLEMIGNEYYVSLFLDGQQIHANWRRLGYPAIIPVNIPGNITGGSIPRRLLYPPSEESVNAASLQEAVNRQGANLMTTRVWWDKE</sequence>
<protein>
    <submittedName>
        <fullName evidence="2">Starch-binding associating with outer membrane</fullName>
    </submittedName>
</protein>
<accession>A0A1K1QTR7</accession>
<dbReference type="RefSeq" id="WP_245801775.1">
    <property type="nucleotide sequence ID" value="NZ_FPIZ01000009.1"/>
</dbReference>
<evidence type="ECO:0000313" key="2">
    <source>
        <dbReference type="EMBL" id="SFW62686.1"/>
    </source>
</evidence>
<dbReference type="Gene3D" id="1.25.40.390">
    <property type="match status" value="1"/>
</dbReference>
<dbReference type="Proteomes" id="UP000183788">
    <property type="component" value="Unassembled WGS sequence"/>
</dbReference>
<reference evidence="2 3" key="1">
    <citation type="submission" date="2016-11" db="EMBL/GenBank/DDBJ databases">
        <authorList>
            <person name="Jaros S."/>
            <person name="Januszkiewicz K."/>
            <person name="Wedrychowicz H."/>
        </authorList>
    </citation>
    <scope>NUCLEOTIDE SEQUENCE [LARGE SCALE GENOMIC DNA]</scope>
    <source>
        <strain evidence="2 3">DSM 784</strain>
    </source>
</reference>